<dbReference type="AlphaFoldDB" id="A0A6A3UIE7"/>
<gene>
    <name evidence="5" type="ORF">PF005_g33531</name>
</gene>
<dbReference type="EMBL" id="QXGB01011279">
    <property type="protein sequence ID" value="KAE9149918.1"/>
    <property type="molecule type" value="Genomic_DNA"/>
</dbReference>
<keyword evidence="6" id="KW-1185">Reference proteome</keyword>
<sequence>MMKIRDYGETLSQLDYVMMTVASTYRPLKPNTMSTAPRTVNAYAAFDAKGEVKPWQYQSRPLGREDVEIKISRSGICGSDIHTMEGGWGPAAYPCVVGHEIVGEVTLAGSDVKTLKVGDRVAVGAQVWACLNKNPEKPCNDCADG</sequence>
<dbReference type="OrthoDB" id="1879366at2759"/>
<dbReference type="InterPro" id="IPR002328">
    <property type="entry name" value="ADH_Zn_CS"/>
</dbReference>
<feature type="non-terminal residue" evidence="5">
    <location>
        <position position="145"/>
    </location>
</feature>
<dbReference type="SUPFAM" id="SSF50129">
    <property type="entry name" value="GroES-like"/>
    <property type="match status" value="1"/>
</dbReference>
<evidence type="ECO:0000313" key="5">
    <source>
        <dbReference type="EMBL" id="KAE9149918.1"/>
    </source>
</evidence>
<dbReference type="Gene3D" id="3.90.180.10">
    <property type="entry name" value="Medium-chain alcohol dehydrogenases, catalytic domain"/>
    <property type="match status" value="1"/>
</dbReference>
<protein>
    <recommendedName>
        <fullName evidence="4">Alcohol dehydrogenase-like N-terminal domain-containing protein</fullName>
    </recommendedName>
</protein>
<dbReference type="GO" id="GO:0016616">
    <property type="term" value="F:oxidoreductase activity, acting on the CH-OH group of donors, NAD or NADP as acceptor"/>
    <property type="evidence" value="ECO:0007669"/>
    <property type="project" value="InterPro"/>
</dbReference>
<dbReference type="InterPro" id="IPR013154">
    <property type="entry name" value="ADH-like_N"/>
</dbReference>
<evidence type="ECO:0000256" key="3">
    <source>
        <dbReference type="ARBA" id="ARBA00023002"/>
    </source>
</evidence>
<dbReference type="PROSITE" id="PS00059">
    <property type="entry name" value="ADH_ZINC"/>
    <property type="match status" value="1"/>
</dbReference>
<evidence type="ECO:0000256" key="1">
    <source>
        <dbReference type="ARBA" id="ARBA00022723"/>
    </source>
</evidence>
<organism evidence="5 6">
    <name type="scientific">Phytophthora fragariae</name>
    <dbReference type="NCBI Taxonomy" id="53985"/>
    <lineage>
        <taxon>Eukaryota</taxon>
        <taxon>Sar</taxon>
        <taxon>Stramenopiles</taxon>
        <taxon>Oomycota</taxon>
        <taxon>Peronosporomycetes</taxon>
        <taxon>Peronosporales</taxon>
        <taxon>Peronosporaceae</taxon>
        <taxon>Phytophthora</taxon>
    </lineage>
</organism>
<evidence type="ECO:0000313" key="6">
    <source>
        <dbReference type="Proteomes" id="UP000433483"/>
    </source>
</evidence>
<keyword evidence="1" id="KW-0479">Metal-binding</keyword>
<evidence type="ECO:0000259" key="4">
    <source>
        <dbReference type="Pfam" id="PF08240"/>
    </source>
</evidence>
<name>A0A6A3UIE7_9STRA</name>
<evidence type="ECO:0000256" key="2">
    <source>
        <dbReference type="ARBA" id="ARBA00022833"/>
    </source>
</evidence>
<proteinExistence type="predicted"/>
<accession>A0A6A3UIE7</accession>
<dbReference type="Proteomes" id="UP000433483">
    <property type="component" value="Unassembled WGS sequence"/>
</dbReference>
<dbReference type="Pfam" id="PF08240">
    <property type="entry name" value="ADH_N"/>
    <property type="match status" value="1"/>
</dbReference>
<comment type="caution">
    <text evidence="5">The sequence shown here is derived from an EMBL/GenBank/DDBJ whole genome shotgun (WGS) entry which is preliminary data.</text>
</comment>
<feature type="domain" description="Alcohol dehydrogenase-like N-terminal" evidence="4">
    <location>
        <begin position="64"/>
        <end position="143"/>
    </location>
</feature>
<dbReference type="PANTHER" id="PTHR42683">
    <property type="entry name" value="ALDEHYDE REDUCTASE"/>
    <property type="match status" value="1"/>
</dbReference>
<dbReference type="GO" id="GO:0008270">
    <property type="term" value="F:zinc ion binding"/>
    <property type="evidence" value="ECO:0007669"/>
    <property type="project" value="InterPro"/>
</dbReference>
<reference evidence="5 6" key="1">
    <citation type="submission" date="2018-08" db="EMBL/GenBank/DDBJ databases">
        <title>Genomic investigation of the strawberry pathogen Phytophthora fragariae indicates pathogenicity is determined by transcriptional variation in three key races.</title>
        <authorList>
            <person name="Adams T.M."/>
            <person name="Armitage A.D."/>
            <person name="Sobczyk M.K."/>
            <person name="Bates H.J."/>
            <person name="Dunwell J.M."/>
            <person name="Nellist C.F."/>
            <person name="Harrison R.J."/>
        </authorList>
    </citation>
    <scope>NUCLEOTIDE SEQUENCE [LARGE SCALE GENOMIC DNA]</scope>
    <source>
        <strain evidence="5 6">NOV-27</strain>
    </source>
</reference>
<keyword evidence="2" id="KW-0862">Zinc</keyword>
<keyword evidence="3" id="KW-0560">Oxidoreductase</keyword>
<dbReference type="InterPro" id="IPR011032">
    <property type="entry name" value="GroES-like_sf"/>
</dbReference>
<dbReference type="InterPro" id="IPR047109">
    <property type="entry name" value="CAD-like"/>
</dbReference>